<dbReference type="Proteomes" id="UP000054815">
    <property type="component" value="Unassembled WGS sequence"/>
</dbReference>
<organism evidence="1 2">
    <name type="scientific">Trichinella pseudospiralis</name>
    <name type="common">Parasitic roundworm</name>
    <dbReference type="NCBI Taxonomy" id="6337"/>
    <lineage>
        <taxon>Eukaryota</taxon>
        <taxon>Metazoa</taxon>
        <taxon>Ecdysozoa</taxon>
        <taxon>Nematoda</taxon>
        <taxon>Enoplea</taxon>
        <taxon>Dorylaimia</taxon>
        <taxon>Trichinellida</taxon>
        <taxon>Trichinellidae</taxon>
        <taxon>Trichinella</taxon>
    </lineage>
</organism>
<name>A0A0V0YN49_TRIPS</name>
<dbReference type="AlphaFoldDB" id="A0A0V0YN49"/>
<gene>
    <name evidence="1" type="ORF">T4E_6400</name>
</gene>
<reference evidence="1 2" key="1">
    <citation type="submission" date="2015-01" db="EMBL/GenBank/DDBJ databases">
        <title>Evolution of Trichinella species and genotypes.</title>
        <authorList>
            <person name="Korhonen P.K."/>
            <person name="Edoardo P."/>
            <person name="Giuseppe L.R."/>
            <person name="Gasser R.B."/>
        </authorList>
    </citation>
    <scope>NUCLEOTIDE SEQUENCE [LARGE SCALE GENOMIC DNA]</scope>
    <source>
        <strain evidence="1">ISS141</strain>
    </source>
</reference>
<dbReference type="EMBL" id="JYDU01000004">
    <property type="protein sequence ID" value="KRY01194.1"/>
    <property type="molecule type" value="Genomic_DNA"/>
</dbReference>
<protein>
    <submittedName>
        <fullName evidence="1">Uncharacterized protein</fullName>
    </submittedName>
</protein>
<proteinExistence type="predicted"/>
<accession>A0A0V0YN49</accession>
<evidence type="ECO:0000313" key="2">
    <source>
        <dbReference type="Proteomes" id="UP000054815"/>
    </source>
</evidence>
<comment type="caution">
    <text evidence="1">The sequence shown here is derived from an EMBL/GenBank/DDBJ whole genome shotgun (WGS) entry which is preliminary data.</text>
</comment>
<evidence type="ECO:0000313" key="1">
    <source>
        <dbReference type="EMBL" id="KRY01194.1"/>
    </source>
</evidence>
<sequence>MSFYQRKEQTAFIAYLCRLFQGCNFVDLETMLCDHLRRSRVTGFVFKEVIVIPRRFRKRPYRPKLHFNTLMKFVLSVVIHHFQMFISCQSNTQAKTYAGSVGQHIRTNSKMTNQFDGRIHMCTNSKTLLYVDHAERLDMLNAFAELNKSL</sequence>